<evidence type="ECO:0000256" key="1">
    <source>
        <dbReference type="ARBA" id="ARBA00022490"/>
    </source>
</evidence>
<dbReference type="SUPFAM" id="SSF53335">
    <property type="entry name" value="S-adenosyl-L-methionine-dependent methyltransferases"/>
    <property type="match status" value="1"/>
</dbReference>
<feature type="binding site" evidence="6">
    <location>
        <position position="96"/>
    </location>
    <ligand>
        <name>S-adenosyl-L-methionine</name>
        <dbReference type="ChEBI" id="CHEBI:59789"/>
    </ligand>
</feature>
<gene>
    <name evidence="8" type="primary">gidB</name>
    <name evidence="6" type="synonym">rsmG</name>
    <name evidence="8" type="ORF">HMPREF0551_2042</name>
</gene>
<feature type="compositionally biased region" description="Low complexity" evidence="7">
    <location>
        <begin position="300"/>
        <end position="327"/>
    </location>
</feature>
<dbReference type="InterPro" id="IPR003682">
    <property type="entry name" value="rRNA_ssu_MeTfrase_G"/>
</dbReference>
<accession>E7RZC8</accession>
<dbReference type="InterPro" id="IPR029063">
    <property type="entry name" value="SAM-dependent_MTases_sf"/>
</dbReference>
<protein>
    <recommendedName>
        <fullName evidence="6">Ribosomal RNA small subunit methyltransferase G</fullName>
        <ecNumber evidence="6">2.1.1.170</ecNumber>
    </recommendedName>
    <alternativeName>
        <fullName evidence="6">16S rRNA 7-methylguanosine methyltransferase</fullName>
        <shortName evidence="6">16S rRNA m7G methyltransferase</shortName>
    </alternativeName>
</protein>
<feature type="region of interest" description="Disordered" evidence="7">
    <location>
        <begin position="283"/>
        <end position="341"/>
    </location>
</feature>
<dbReference type="HAMAP" id="MF_00074">
    <property type="entry name" value="16SrRNA_methyltr_G"/>
    <property type="match status" value="1"/>
</dbReference>
<name>E7RZC8_9BURK</name>
<dbReference type="EC" id="2.1.1.170" evidence="6"/>
<dbReference type="AlphaFoldDB" id="E7RZC8"/>
<dbReference type="eggNOG" id="COG0357">
    <property type="taxonomic scope" value="Bacteria"/>
</dbReference>
<feature type="binding site" evidence="6">
    <location>
        <position position="101"/>
    </location>
    <ligand>
        <name>S-adenosyl-L-methionine</name>
        <dbReference type="ChEBI" id="CHEBI:59789"/>
    </ligand>
</feature>
<comment type="caution">
    <text evidence="8">The sequence shown here is derived from an EMBL/GenBank/DDBJ whole genome shotgun (WGS) entry which is preliminary data.</text>
</comment>
<comment type="similarity">
    <text evidence="6">Belongs to the methyltransferase superfamily. RNA methyltransferase RsmG family.</text>
</comment>
<comment type="caution">
    <text evidence="6">Lacks conserved residue(s) required for the propagation of feature annotation.</text>
</comment>
<keyword evidence="5 6" id="KW-0949">S-adenosyl-L-methionine</keyword>
<keyword evidence="1 6" id="KW-0963">Cytoplasm</keyword>
<dbReference type="Gene3D" id="3.40.50.150">
    <property type="entry name" value="Vaccinia Virus protein VP39"/>
    <property type="match status" value="1"/>
</dbReference>
<evidence type="ECO:0000256" key="4">
    <source>
        <dbReference type="ARBA" id="ARBA00022679"/>
    </source>
</evidence>
<reference evidence="8 9" key="1">
    <citation type="submission" date="2010-12" db="EMBL/GenBank/DDBJ databases">
        <authorList>
            <person name="Muzny D."/>
            <person name="Qin X."/>
            <person name="Deng J."/>
            <person name="Jiang H."/>
            <person name="Liu Y."/>
            <person name="Qu J."/>
            <person name="Song X.-Z."/>
            <person name="Zhang L."/>
            <person name="Thornton R."/>
            <person name="Coyle M."/>
            <person name="Francisco L."/>
            <person name="Jackson L."/>
            <person name="Javaid M."/>
            <person name="Korchina V."/>
            <person name="Kovar C."/>
            <person name="Mata R."/>
            <person name="Mathew T."/>
            <person name="Ngo R."/>
            <person name="Nguyen L."/>
            <person name="Nguyen N."/>
            <person name="Okwuonu G."/>
            <person name="Ongeri F."/>
            <person name="Pham C."/>
            <person name="Simmons D."/>
            <person name="Wilczek-Boney K."/>
            <person name="Hale W."/>
            <person name="Jakkamsetti A."/>
            <person name="Pham P."/>
            <person name="Ruth R."/>
            <person name="San Lucas F."/>
            <person name="Warren J."/>
            <person name="Zhang J."/>
            <person name="Zhao Z."/>
            <person name="Zhou C."/>
            <person name="Zhu D."/>
            <person name="Lee S."/>
            <person name="Bess C."/>
            <person name="Blankenburg K."/>
            <person name="Forbes L."/>
            <person name="Fu Q."/>
            <person name="Gubbala S."/>
            <person name="Hirani K."/>
            <person name="Jayaseelan J.C."/>
            <person name="Lara F."/>
            <person name="Munidasa M."/>
            <person name="Palculict T."/>
            <person name="Patil S."/>
            <person name="Pu L.-L."/>
            <person name="Saada N."/>
            <person name="Tang L."/>
            <person name="Weissenberger G."/>
            <person name="Zhu Y."/>
            <person name="Hemphill L."/>
            <person name="Shang Y."/>
            <person name="Youmans B."/>
            <person name="Ayvaz T."/>
            <person name="Ross M."/>
            <person name="Santibanez J."/>
            <person name="Aqrawi P."/>
            <person name="Gross S."/>
            <person name="Joshi V."/>
            <person name="Fowler G."/>
            <person name="Nazareth L."/>
            <person name="Reid J."/>
            <person name="Worley K."/>
            <person name="Petrosino J."/>
            <person name="Highlander S."/>
            <person name="Gibbs R."/>
        </authorList>
    </citation>
    <scope>NUCLEOTIDE SEQUENCE [LARGE SCALE GENOMIC DNA]</scope>
    <source>
        <strain evidence="8 9">ATCC 51599</strain>
    </source>
</reference>
<evidence type="ECO:0000256" key="2">
    <source>
        <dbReference type="ARBA" id="ARBA00022552"/>
    </source>
</evidence>
<dbReference type="RefSeq" id="WP_005674417.1">
    <property type="nucleotide sequence ID" value="NZ_CP146288.1"/>
</dbReference>
<keyword evidence="4 6" id="KW-0808">Transferase</keyword>
<sequence length="341" mass="36572">MKRRAPAQRSDTTWADADTQRLQEGLQRLSVTLDETAFAKVVQWARLLKQWNRTFNLLGNSDSAHLIDEHLLDSLAIVPVLERYLPRPEEALVDVGTGAGFPGILLAIVQPQRPIYLVEPVGKKVAFLRQSVLTLGLKNATVLAGKIEDLESLLRADPLPRKGRDGAVSTPADSGADPSAEEPASRTMPRPAEEAVDHPALRSLISPPHFICRAFTALGRFAALCEPYMSRDSLLFAMKSLRLSEEQQALPESIMLQAVEPLPTINLSVQRNLAILSLAGNTPAPDAAQPAAAKPPSPPGSGTAASALTRTTSPTASHSPATGTPSSSLPPSAQPNRRRPQ</sequence>
<comment type="catalytic activity">
    <reaction evidence="6">
        <text>guanosine(527) in 16S rRNA + S-adenosyl-L-methionine = N(7)-methylguanosine(527) in 16S rRNA + S-adenosyl-L-homocysteine</text>
        <dbReference type="Rhea" id="RHEA:42732"/>
        <dbReference type="Rhea" id="RHEA-COMP:10209"/>
        <dbReference type="Rhea" id="RHEA-COMP:10210"/>
        <dbReference type="ChEBI" id="CHEBI:57856"/>
        <dbReference type="ChEBI" id="CHEBI:59789"/>
        <dbReference type="ChEBI" id="CHEBI:74269"/>
        <dbReference type="ChEBI" id="CHEBI:74480"/>
        <dbReference type="EC" id="2.1.1.170"/>
    </reaction>
</comment>
<keyword evidence="2 6" id="KW-0698">rRNA processing</keyword>
<dbReference type="Proteomes" id="UP000011021">
    <property type="component" value="Unassembled WGS sequence"/>
</dbReference>
<dbReference type="STRING" id="887898.HMPREF0551_2042"/>
<keyword evidence="9" id="KW-1185">Reference proteome</keyword>
<feature type="region of interest" description="Disordered" evidence="7">
    <location>
        <begin position="161"/>
        <end position="193"/>
    </location>
</feature>
<comment type="subcellular location">
    <subcellularLocation>
        <location evidence="6">Cytoplasm</location>
    </subcellularLocation>
</comment>
<proteinExistence type="inferred from homology"/>
<dbReference type="GO" id="GO:0005829">
    <property type="term" value="C:cytosol"/>
    <property type="evidence" value="ECO:0007669"/>
    <property type="project" value="TreeGrafter"/>
</dbReference>
<dbReference type="NCBIfam" id="TIGR00138">
    <property type="entry name" value="rsmG_gidB"/>
    <property type="match status" value="1"/>
</dbReference>
<feature type="binding site" evidence="6">
    <location>
        <begin position="147"/>
        <end position="148"/>
    </location>
    <ligand>
        <name>S-adenosyl-L-methionine</name>
        <dbReference type="ChEBI" id="CHEBI:59789"/>
    </ligand>
</feature>
<dbReference type="EMBL" id="AEQP01000022">
    <property type="protein sequence ID" value="EFV93927.1"/>
    <property type="molecule type" value="Genomic_DNA"/>
</dbReference>
<dbReference type="PANTHER" id="PTHR31760">
    <property type="entry name" value="S-ADENOSYL-L-METHIONINE-DEPENDENT METHYLTRANSFERASES SUPERFAMILY PROTEIN"/>
    <property type="match status" value="1"/>
</dbReference>
<evidence type="ECO:0000256" key="5">
    <source>
        <dbReference type="ARBA" id="ARBA00022691"/>
    </source>
</evidence>
<feature type="compositionally biased region" description="Low complexity" evidence="7">
    <location>
        <begin position="283"/>
        <end position="292"/>
    </location>
</feature>
<organism evidence="8 9">
    <name type="scientific">Lautropia mirabilis ATCC 51599</name>
    <dbReference type="NCBI Taxonomy" id="887898"/>
    <lineage>
        <taxon>Bacteria</taxon>
        <taxon>Pseudomonadati</taxon>
        <taxon>Pseudomonadota</taxon>
        <taxon>Betaproteobacteria</taxon>
        <taxon>Burkholderiales</taxon>
        <taxon>Burkholderiaceae</taxon>
        <taxon>Lautropia</taxon>
    </lineage>
</organism>
<dbReference type="Pfam" id="PF02527">
    <property type="entry name" value="GidB"/>
    <property type="match status" value="1"/>
</dbReference>
<comment type="function">
    <text evidence="6">Specifically methylates the N7 position of guanine in position 527 of 16S rRNA.</text>
</comment>
<evidence type="ECO:0000256" key="6">
    <source>
        <dbReference type="HAMAP-Rule" id="MF_00074"/>
    </source>
</evidence>
<evidence type="ECO:0000256" key="7">
    <source>
        <dbReference type="SAM" id="MobiDB-lite"/>
    </source>
</evidence>
<evidence type="ECO:0000313" key="9">
    <source>
        <dbReference type="Proteomes" id="UP000011021"/>
    </source>
</evidence>
<dbReference type="HOGENOM" id="CLU_813264_0_0_4"/>
<dbReference type="GO" id="GO:0070043">
    <property type="term" value="F:rRNA (guanine-N7-)-methyltransferase activity"/>
    <property type="evidence" value="ECO:0007669"/>
    <property type="project" value="UniProtKB-UniRule"/>
</dbReference>
<dbReference type="PANTHER" id="PTHR31760:SF0">
    <property type="entry name" value="S-ADENOSYL-L-METHIONINE-DEPENDENT METHYLTRANSFERASES SUPERFAMILY PROTEIN"/>
    <property type="match status" value="1"/>
</dbReference>
<feature type="binding site" evidence="6">
    <location>
        <position position="213"/>
    </location>
    <ligand>
        <name>S-adenosyl-L-methionine</name>
        <dbReference type="ChEBI" id="CHEBI:59789"/>
    </ligand>
</feature>
<keyword evidence="3 6" id="KW-0489">Methyltransferase</keyword>
<evidence type="ECO:0000313" key="8">
    <source>
        <dbReference type="EMBL" id="EFV93927.1"/>
    </source>
</evidence>
<evidence type="ECO:0000256" key="3">
    <source>
        <dbReference type="ARBA" id="ARBA00022603"/>
    </source>
</evidence>